<keyword evidence="3 6" id="KW-0812">Transmembrane</keyword>
<sequence length="165" mass="17508">MCAARASGPTTWYRVSSTACWGATVTEIRAAGVVSRGVAAVIDLIIVATVLAAIYLGLILTRLMFHPTAFRAPTMSAVFSTAVLFGVAVCYLTACWAVSGCTVGSVTMGLRVIGRRGRRLSPAVALLRAVACVLLPVGLLWVAVDRHRRSLQDIVFGSRVVYARP</sequence>
<keyword evidence="4 6" id="KW-1133">Transmembrane helix</keyword>
<evidence type="ECO:0000259" key="7">
    <source>
        <dbReference type="Pfam" id="PF06271"/>
    </source>
</evidence>
<evidence type="ECO:0000256" key="1">
    <source>
        <dbReference type="ARBA" id="ARBA00004651"/>
    </source>
</evidence>
<dbReference type="GO" id="GO:0005886">
    <property type="term" value="C:plasma membrane"/>
    <property type="evidence" value="ECO:0007669"/>
    <property type="project" value="UniProtKB-SubCell"/>
</dbReference>
<dbReference type="InterPro" id="IPR010432">
    <property type="entry name" value="RDD"/>
</dbReference>
<feature type="transmembrane region" description="Helical" evidence="6">
    <location>
        <begin position="44"/>
        <end position="65"/>
    </location>
</feature>
<name>A0A7G8PFM2_9MYCO</name>
<feature type="transmembrane region" description="Helical" evidence="6">
    <location>
        <begin position="119"/>
        <end position="144"/>
    </location>
</feature>
<accession>A0A7G8PFM2</accession>
<feature type="transmembrane region" description="Helical" evidence="6">
    <location>
        <begin position="77"/>
        <end position="99"/>
    </location>
</feature>
<evidence type="ECO:0000256" key="2">
    <source>
        <dbReference type="ARBA" id="ARBA00022475"/>
    </source>
</evidence>
<keyword evidence="2" id="KW-1003">Cell membrane</keyword>
<evidence type="ECO:0000256" key="6">
    <source>
        <dbReference type="SAM" id="Phobius"/>
    </source>
</evidence>
<keyword evidence="5 6" id="KW-0472">Membrane</keyword>
<evidence type="ECO:0000313" key="8">
    <source>
        <dbReference type="EMBL" id="QNJ93138.1"/>
    </source>
</evidence>
<dbReference type="AlphaFoldDB" id="A0A7G8PFM2"/>
<dbReference type="PANTHER" id="PTHR36115">
    <property type="entry name" value="PROLINE-RICH ANTIGEN HOMOLOG-RELATED"/>
    <property type="match status" value="1"/>
</dbReference>
<organism evidence="8 9">
    <name type="scientific">Mycolicibacterium fluoranthenivorans</name>
    <dbReference type="NCBI Taxonomy" id="258505"/>
    <lineage>
        <taxon>Bacteria</taxon>
        <taxon>Bacillati</taxon>
        <taxon>Actinomycetota</taxon>
        <taxon>Actinomycetes</taxon>
        <taxon>Mycobacteriales</taxon>
        <taxon>Mycobacteriaceae</taxon>
        <taxon>Mycolicibacterium</taxon>
    </lineage>
</organism>
<comment type="subcellular location">
    <subcellularLocation>
        <location evidence="1">Cell membrane</location>
        <topology evidence="1">Multi-pass membrane protein</topology>
    </subcellularLocation>
</comment>
<dbReference type="KEGG" id="mflu:HZU40_01770"/>
<dbReference type="PANTHER" id="PTHR36115:SF10">
    <property type="entry name" value="RDD DOMAIN-CONTAINING PROTEIN"/>
    <property type="match status" value="1"/>
</dbReference>
<evidence type="ECO:0000313" key="9">
    <source>
        <dbReference type="Proteomes" id="UP000515498"/>
    </source>
</evidence>
<proteinExistence type="predicted"/>
<reference evidence="8 9" key="1">
    <citation type="submission" date="2020-07" db="EMBL/GenBank/DDBJ databases">
        <title>Draft genome sequence of four isobutane-metabolizing strains capable of cometabolically degrading diverse ether contaminants.</title>
        <authorList>
            <person name="Chen W."/>
            <person name="Faulkner N."/>
            <person name="Smith C."/>
            <person name="Hyman M."/>
        </authorList>
    </citation>
    <scope>NUCLEOTIDE SEQUENCE [LARGE SCALE GENOMIC DNA]</scope>
    <source>
        <strain evidence="8 9">2A</strain>
    </source>
</reference>
<evidence type="ECO:0000256" key="5">
    <source>
        <dbReference type="ARBA" id="ARBA00023136"/>
    </source>
</evidence>
<dbReference type="Proteomes" id="UP000515498">
    <property type="component" value="Chromosome"/>
</dbReference>
<gene>
    <name evidence="8" type="ORF">HZU40_01770</name>
</gene>
<protein>
    <submittedName>
        <fullName evidence="8">RDD family protein</fullName>
    </submittedName>
</protein>
<dbReference type="EMBL" id="CP059894">
    <property type="protein sequence ID" value="QNJ93138.1"/>
    <property type="molecule type" value="Genomic_DNA"/>
</dbReference>
<dbReference type="InterPro" id="IPR051791">
    <property type="entry name" value="Pra-immunoreactive"/>
</dbReference>
<feature type="domain" description="RDD" evidence="7">
    <location>
        <begin position="31"/>
        <end position="155"/>
    </location>
</feature>
<dbReference type="Pfam" id="PF06271">
    <property type="entry name" value="RDD"/>
    <property type="match status" value="1"/>
</dbReference>
<evidence type="ECO:0000256" key="3">
    <source>
        <dbReference type="ARBA" id="ARBA00022692"/>
    </source>
</evidence>
<evidence type="ECO:0000256" key="4">
    <source>
        <dbReference type="ARBA" id="ARBA00022989"/>
    </source>
</evidence>